<dbReference type="AlphaFoldDB" id="B8D460"/>
<reference evidence="2 3" key="1">
    <citation type="journal article" date="2009" name="J. Bacteriol.">
        <title>Complete genome sequence of the anaerobic, protein-degrading hyperthermophilic crenarchaeon Desulfurococcus kamchatkensis.</title>
        <authorList>
            <person name="Ravin N.V."/>
            <person name="Mardanov A.V."/>
            <person name="Beletsky A.V."/>
            <person name="Kublanov I.V."/>
            <person name="Kolganova T.V."/>
            <person name="Lebedinsky A.V."/>
            <person name="Chernyh N.A."/>
            <person name="Bonch-Osmolovskaya E.A."/>
            <person name="Skryabin K.G."/>
        </authorList>
    </citation>
    <scope>NUCLEOTIDE SEQUENCE [LARGE SCALE GENOMIC DNA]</scope>
    <source>
        <strain evidence="3">DSM 18924 / JCM 16383 / VKM B-2413 / 1221n</strain>
    </source>
</reference>
<keyword evidence="1" id="KW-1133">Transmembrane helix</keyword>
<feature type="transmembrane region" description="Helical" evidence="1">
    <location>
        <begin position="53"/>
        <end position="79"/>
    </location>
</feature>
<sequence>MLLTNLVLSVFSSLSGYIATKEGLTYALAAEKVYGSVGVVVPSTWAGIVCIEWLAFSIGFVADGIVYTPGLPGIAYFMLAVSSPRSSQSPHTSA</sequence>
<protein>
    <submittedName>
        <fullName evidence="2">Uncharacterized protein</fullName>
    </submittedName>
</protein>
<evidence type="ECO:0000313" key="3">
    <source>
        <dbReference type="Proteomes" id="UP000006903"/>
    </source>
</evidence>
<dbReference type="Proteomes" id="UP000006903">
    <property type="component" value="Chromosome"/>
</dbReference>
<proteinExistence type="predicted"/>
<dbReference type="HOGENOM" id="CLU_2379265_0_0_2"/>
<organism evidence="2 3">
    <name type="scientific">Desulfurococcus amylolyticus (strain DSM 18924 / JCM 16383 / VKM B-2413 / 1221n)</name>
    <name type="common">Desulfurococcus kamchatkensis</name>
    <dbReference type="NCBI Taxonomy" id="490899"/>
    <lineage>
        <taxon>Archaea</taxon>
        <taxon>Thermoproteota</taxon>
        <taxon>Thermoprotei</taxon>
        <taxon>Desulfurococcales</taxon>
        <taxon>Desulfurococcaceae</taxon>
        <taxon>Desulfurococcus</taxon>
    </lineage>
</organism>
<dbReference type="KEGG" id="dka:DKAM_0565"/>
<keyword evidence="1" id="KW-0812">Transmembrane</keyword>
<name>B8D460_DESA1</name>
<accession>B8D460</accession>
<dbReference type="EMBL" id="CP001140">
    <property type="protein sequence ID" value="ACL10891.1"/>
    <property type="molecule type" value="Genomic_DNA"/>
</dbReference>
<evidence type="ECO:0000256" key="1">
    <source>
        <dbReference type="SAM" id="Phobius"/>
    </source>
</evidence>
<gene>
    <name evidence="2" type="ordered locus">DKAM_0565</name>
</gene>
<evidence type="ECO:0000313" key="2">
    <source>
        <dbReference type="EMBL" id="ACL10891.1"/>
    </source>
</evidence>
<keyword evidence="1" id="KW-0472">Membrane</keyword>